<dbReference type="InterPro" id="IPR004572">
    <property type="entry name" value="Protoporphyrinogen_oxidase"/>
</dbReference>
<dbReference type="Proteomes" id="UP000031552">
    <property type="component" value="Unassembled WGS sequence"/>
</dbReference>
<dbReference type="GO" id="GO:0006783">
    <property type="term" value="P:heme biosynthetic process"/>
    <property type="evidence" value="ECO:0007669"/>
    <property type="project" value="UniProtKB-UniRule"/>
</dbReference>
<evidence type="ECO:0000313" key="8">
    <source>
        <dbReference type="EMBL" id="CDR32879.1"/>
    </source>
</evidence>
<keyword evidence="2 6" id="KW-0285">Flavoprotein</keyword>
<dbReference type="GO" id="GO:0005737">
    <property type="term" value="C:cytoplasm"/>
    <property type="evidence" value="ECO:0007669"/>
    <property type="project" value="UniProtKB-SubCell"/>
</dbReference>
<dbReference type="PANTHER" id="PTHR42923:SF3">
    <property type="entry name" value="PROTOPORPHYRINOGEN OXIDASE"/>
    <property type="match status" value="1"/>
</dbReference>
<dbReference type="EC" id="1.3.3.15" evidence="6"/>
<organism evidence="8 9">
    <name type="scientific">Candidatus Criblamydia sequanensis CRIB-18</name>
    <dbReference type="NCBI Taxonomy" id="1437425"/>
    <lineage>
        <taxon>Bacteria</taxon>
        <taxon>Pseudomonadati</taxon>
        <taxon>Chlamydiota</taxon>
        <taxon>Chlamydiia</taxon>
        <taxon>Parachlamydiales</taxon>
        <taxon>Candidatus Criblamydiaceae</taxon>
        <taxon>Candidatus Criblamydia</taxon>
    </lineage>
</organism>
<dbReference type="InterPro" id="IPR002937">
    <property type="entry name" value="Amino_oxidase"/>
</dbReference>
<dbReference type="Pfam" id="PF01593">
    <property type="entry name" value="Amino_oxidase"/>
    <property type="match status" value="1"/>
</dbReference>
<dbReference type="GO" id="GO:0004729">
    <property type="term" value="F:oxygen-dependent protoporphyrinogen oxidase activity"/>
    <property type="evidence" value="ECO:0007669"/>
    <property type="project" value="UniProtKB-UniRule"/>
</dbReference>
<evidence type="ECO:0000256" key="6">
    <source>
        <dbReference type="RuleBase" id="RU364052"/>
    </source>
</evidence>
<evidence type="ECO:0000259" key="7">
    <source>
        <dbReference type="Pfam" id="PF01593"/>
    </source>
</evidence>
<dbReference type="AlphaFoldDB" id="A0A090DV38"/>
<evidence type="ECO:0000256" key="1">
    <source>
        <dbReference type="ARBA" id="ARBA00001974"/>
    </source>
</evidence>
<keyword evidence="4 6" id="KW-0560">Oxidoreductase</keyword>
<dbReference type="RefSeq" id="WP_041016406.1">
    <property type="nucleotide sequence ID" value="NZ_CCEJ010000001.1"/>
</dbReference>
<dbReference type="UniPathway" id="UPA00252"/>
<protein>
    <recommendedName>
        <fullName evidence="6">Coproporphyrinogen III oxidase</fullName>
        <ecNumber evidence="6">1.3.3.15</ecNumber>
    </recommendedName>
</protein>
<reference evidence="8" key="2">
    <citation type="submission" date="2014-09" db="EMBL/GenBank/DDBJ databases">
        <title>Criblamydia sequanensis harbors a mega-plasmid encoding arsenite resistance.</title>
        <authorList>
            <person name="Bertelli C."/>
            <person name="Goesmann A."/>
            <person name="Greub G."/>
        </authorList>
    </citation>
    <scope>NUCLEOTIDE SEQUENCE [LARGE SCALE GENOMIC DNA]</scope>
    <source>
        <strain evidence="8">CRIB-18</strain>
    </source>
</reference>
<dbReference type="PANTHER" id="PTHR42923">
    <property type="entry name" value="PROTOPORPHYRINOGEN OXIDASE"/>
    <property type="match status" value="1"/>
</dbReference>
<dbReference type="SUPFAM" id="SSF51905">
    <property type="entry name" value="FAD/NAD(P)-binding domain"/>
    <property type="match status" value="1"/>
</dbReference>
<keyword evidence="5 6" id="KW-0350">Heme biosynthesis</keyword>
<gene>
    <name evidence="8" type="primary">hemY</name>
    <name evidence="8" type="ORF">CSEC_0035</name>
</gene>
<dbReference type="Gene3D" id="3.50.50.60">
    <property type="entry name" value="FAD/NAD(P)-binding domain"/>
    <property type="match status" value="1"/>
</dbReference>
<comment type="caution">
    <text evidence="8">The sequence shown here is derived from an EMBL/GenBank/DDBJ whole genome shotgun (WGS) entry which is preliminary data.</text>
</comment>
<dbReference type="EMBL" id="CCEJ010000001">
    <property type="protein sequence ID" value="CDR32879.1"/>
    <property type="molecule type" value="Genomic_DNA"/>
</dbReference>
<keyword evidence="6" id="KW-0963">Cytoplasm</keyword>
<evidence type="ECO:0000313" key="9">
    <source>
        <dbReference type="Proteomes" id="UP000031552"/>
    </source>
</evidence>
<comment type="cofactor">
    <cofactor evidence="1 6">
        <name>FAD</name>
        <dbReference type="ChEBI" id="CHEBI:57692"/>
    </cofactor>
</comment>
<evidence type="ECO:0000256" key="4">
    <source>
        <dbReference type="ARBA" id="ARBA00023002"/>
    </source>
</evidence>
<name>A0A090DV38_9BACT</name>
<dbReference type="OrthoDB" id="20837at2"/>
<comment type="catalytic activity">
    <reaction evidence="6">
        <text>coproporphyrinogen III + 3 O2 = coproporphyrin III + 3 H2O2</text>
        <dbReference type="Rhea" id="RHEA:43436"/>
        <dbReference type="ChEBI" id="CHEBI:15379"/>
        <dbReference type="ChEBI" id="CHEBI:16240"/>
        <dbReference type="ChEBI" id="CHEBI:57309"/>
        <dbReference type="ChEBI" id="CHEBI:131725"/>
        <dbReference type="EC" id="1.3.3.15"/>
    </reaction>
</comment>
<evidence type="ECO:0000256" key="5">
    <source>
        <dbReference type="ARBA" id="ARBA00023133"/>
    </source>
</evidence>
<dbReference type="InterPro" id="IPR036188">
    <property type="entry name" value="FAD/NAD-bd_sf"/>
</dbReference>
<keyword evidence="3 6" id="KW-0274">FAD</keyword>
<feature type="domain" description="Amine oxidase" evidence="7">
    <location>
        <begin position="11"/>
        <end position="453"/>
    </location>
</feature>
<keyword evidence="9" id="KW-1185">Reference proteome</keyword>
<comment type="pathway">
    <text evidence="6">Porphyrin-containing compound metabolism; protoheme biosynthesis.</text>
</comment>
<evidence type="ECO:0000256" key="3">
    <source>
        <dbReference type="ARBA" id="ARBA00022827"/>
    </source>
</evidence>
<comment type="function">
    <text evidence="6">Involved in coproporphyrin-dependent heme b biosynthesis. Catalyzes the oxidation of coproporphyrinogen III to coproporphyrin III.</text>
</comment>
<dbReference type="InterPro" id="IPR050464">
    <property type="entry name" value="Zeta_carotene_desat/Oxidored"/>
</dbReference>
<dbReference type="STRING" id="1437425.CSEC_0035"/>
<sequence length="461" mass="51987">MKSVAILGGGISGLALAYFLKKKYHNNLHISLFEKSNRMGGWIRTIHSKGYQFEVGPRNLRAQGKGLETLSLALELGLKENLIFASLPSQRRYLLKEGKLDPIPKSIFELLFTKSGRLIVKALLNDLFARKGSHEEESIEAFFLRRFGRDFTRQYVDPFVTGIFGGKANELSLKACLSRFSDLEKKYPSLVLGLLFNKEKQDVTLENDLLTKTRKSALFSFDKGVEMLPKTLYEAIQKKVDCHLNSSIATIERRDGHFFLKTKEGSVFKKDTVISTLPLFENRSLLPNDYKDLLDSQAFDTSYASFALICLGWKKKILKSEGFGYLVPETEKNESVLGAVFDSIAFPSQNRAPEETRITFMLGGMRQPNLLNLDQKELLSIAKKALKKHLDIDEPFEESLIFRAKEAIAQYQLGHLDRIHELQEKIANHFPGFIFSGSGIGGVSINDCISNAKKLSESLKV</sequence>
<dbReference type="eggNOG" id="COG1232">
    <property type="taxonomic scope" value="Bacteria"/>
</dbReference>
<dbReference type="NCBIfam" id="TIGR00562">
    <property type="entry name" value="proto_IX_ox"/>
    <property type="match status" value="1"/>
</dbReference>
<comment type="similarity">
    <text evidence="6">Belongs to the protoporphyrinogen/coproporphyrinogen oxidase family. Coproporphyrinogen III oxidase subfamily.</text>
</comment>
<reference evidence="8" key="1">
    <citation type="submission" date="2013-12" db="EMBL/GenBank/DDBJ databases">
        <authorList>
            <person name="Linke B."/>
        </authorList>
    </citation>
    <scope>NUCLEOTIDE SEQUENCE [LARGE SCALE GENOMIC DNA]</scope>
    <source>
        <strain evidence="8">CRIB-18</strain>
    </source>
</reference>
<proteinExistence type="inferred from homology"/>
<evidence type="ECO:0000256" key="2">
    <source>
        <dbReference type="ARBA" id="ARBA00022630"/>
    </source>
</evidence>
<dbReference type="SUPFAM" id="SSF54373">
    <property type="entry name" value="FAD-linked reductases, C-terminal domain"/>
    <property type="match status" value="1"/>
</dbReference>
<comment type="subcellular location">
    <subcellularLocation>
        <location evidence="6">Cytoplasm</location>
    </subcellularLocation>
</comment>
<accession>A0A090DV38</accession>